<dbReference type="Pfam" id="PF00035">
    <property type="entry name" value="dsrm"/>
    <property type="match status" value="2"/>
</dbReference>
<evidence type="ECO:0000259" key="3">
    <source>
        <dbReference type="PROSITE" id="PS50137"/>
    </source>
</evidence>
<evidence type="ECO:0000256" key="2">
    <source>
        <dbReference type="PROSITE-ProRule" id="PRU00266"/>
    </source>
</evidence>
<dbReference type="GO" id="GO:0016442">
    <property type="term" value="C:RISC complex"/>
    <property type="evidence" value="ECO:0007669"/>
    <property type="project" value="TreeGrafter"/>
</dbReference>
<dbReference type="GO" id="GO:0030422">
    <property type="term" value="P:siRNA processing"/>
    <property type="evidence" value="ECO:0007669"/>
    <property type="project" value="TreeGrafter"/>
</dbReference>
<dbReference type="GO" id="GO:0070578">
    <property type="term" value="C:RISC-loading complex"/>
    <property type="evidence" value="ECO:0007669"/>
    <property type="project" value="TreeGrafter"/>
</dbReference>
<reference evidence="4 5" key="1">
    <citation type="submission" date="2015-07" db="EMBL/GenBank/DDBJ databases">
        <title>The genome of Dufourea novaeangliae.</title>
        <authorList>
            <person name="Pan H."/>
            <person name="Kapheim K."/>
        </authorList>
    </citation>
    <scope>NUCLEOTIDE SEQUENCE [LARGE SCALE GENOMIC DNA]</scope>
    <source>
        <strain evidence="4">0120121106</strain>
        <tissue evidence="4">Whole body</tissue>
    </source>
</reference>
<dbReference type="InterPro" id="IPR051247">
    <property type="entry name" value="RLC_Component"/>
</dbReference>
<dbReference type="GO" id="GO:0005737">
    <property type="term" value="C:cytoplasm"/>
    <property type="evidence" value="ECO:0007669"/>
    <property type="project" value="TreeGrafter"/>
</dbReference>
<dbReference type="GO" id="GO:0005634">
    <property type="term" value="C:nucleus"/>
    <property type="evidence" value="ECO:0007669"/>
    <property type="project" value="TreeGrafter"/>
</dbReference>
<evidence type="ECO:0000313" key="5">
    <source>
        <dbReference type="Proteomes" id="UP000076502"/>
    </source>
</evidence>
<dbReference type="CDD" id="cd00048">
    <property type="entry name" value="DSRM_SF"/>
    <property type="match status" value="1"/>
</dbReference>
<protein>
    <submittedName>
        <fullName evidence="4">Interferon-inducible double stranded RNA-dependent protein kinase activator A like protein A</fullName>
    </submittedName>
</protein>
<dbReference type="SMART" id="SM00358">
    <property type="entry name" value="DSRM"/>
    <property type="match status" value="2"/>
</dbReference>
<proteinExistence type="predicted"/>
<keyword evidence="5" id="KW-1185">Reference proteome</keyword>
<dbReference type="InterPro" id="IPR014720">
    <property type="entry name" value="dsRBD_dom"/>
</dbReference>
<feature type="domain" description="DRBM" evidence="3">
    <location>
        <begin position="127"/>
        <end position="195"/>
    </location>
</feature>
<name>A0A154PFB2_DUFNO</name>
<dbReference type="GO" id="GO:0070920">
    <property type="term" value="P:regulation of regulatory ncRNA processing"/>
    <property type="evidence" value="ECO:0007669"/>
    <property type="project" value="TreeGrafter"/>
</dbReference>
<sequence length="353" mass="39433">MSKTSISILQEAIMKLSGCSLPIYVEVSSGIGIQKRFTIQVTWKSYSAKGVGFSKKEAKQNAAKEMILLLSSKNILQSTLSLLPTEEFIPNSIASMSIDRPNLQNSMSLLDSDASPHASSSQSTFVNYVGLLQEYSVTRNLLSPSYTLLNISGPSHIPGFTIQCKVASVSKEATETTKKAAKQKAAKEVLQHFIGNTHTLDTDMDKLNIEYMDLRIDEAKSDKLKNENALEIYNKTKNRPFRANNQTEVNDFHDALSNHCKNITHSNKIVLMSVVRMKKCYLDNITDMKNIIQDALKVTLEKISFQAKNNHYIVGLRLTTTPPMMQIGLNNTPDQAEKEALHKLFELVIAFLK</sequence>
<dbReference type="Proteomes" id="UP000076502">
    <property type="component" value="Unassembled WGS sequence"/>
</dbReference>
<evidence type="ECO:0000256" key="1">
    <source>
        <dbReference type="ARBA" id="ARBA00022884"/>
    </source>
</evidence>
<evidence type="ECO:0000313" key="4">
    <source>
        <dbReference type="EMBL" id="KZC10576.1"/>
    </source>
</evidence>
<keyword evidence="1 2" id="KW-0694">RNA-binding</keyword>
<keyword evidence="4" id="KW-0418">Kinase</keyword>
<dbReference type="STRING" id="178035.A0A154PFB2"/>
<feature type="domain" description="DRBM" evidence="3">
    <location>
        <begin position="1"/>
        <end position="72"/>
    </location>
</feature>
<dbReference type="Gene3D" id="3.30.160.20">
    <property type="match status" value="2"/>
</dbReference>
<gene>
    <name evidence="4" type="ORF">WN55_00328</name>
</gene>
<dbReference type="SUPFAM" id="SSF54768">
    <property type="entry name" value="dsRNA-binding domain-like"/>
    <property type="match status" value="2"/>
</dbReference>
<organism evidence="4 5">
    <name type="scientific">Dufourea novaeangliae</name>
    <name type="common">Sweat bee</name>
    <dbReference type="NCBI Taxonomy" id="178035"/>
    <lineage>
        <taxon>Eukaryota</taxon>
        <taxon>Metazoa</taxon>
        <taxon>Ecdysozoa</taxon>
        <taxon>Arthropoda</taxon>
        <taxon>Hexapoda</taxon>
        <taxon>Insecta</taxon>
        <taxon>Pterygota</taxon>
        <taxon>Neoptera</taxon>
        <taxon>Endopterygota</taxon>
        <taxon>Hymenoptera</taxon>
        <taxon>Apocrita</taxon>
        <taxon>Aculeata</taxon>
        <taxon>Apoidea</taxon>
        <taxon>Anthophila</taxon>
        <taxon>Halictidae</taxon>
        <taxon>Rophitinae</taxon>
        <taxon>Dufourea</taxon>
    </lineage>
</organism>
<dbReference type="PANTHER" id="PTHR46205">
    <property type="entry name" value="LOQUACIOUS, ISOFORM B"/>
    <property type="match status" value="1"/>
</dbReference>
<dbReference type="GO" id="GO:0016301">
    <property type="term" value="F:kinase activity"/>
    <property type="evidence" value="ECO:0007669"/>
    <property type="project" value="UniProtKB-KW"/>
</dbReference>
<dbReference type="EMBL" id="KQ434893">
    <property type="protein sequence ID" value="KZC10576.1"/>
    <property type="molecule type" value="Genomic_DNA"/>
</dbReference>
<keyword evidence="4" id="KW-0808">Transferase</keyword>
<dbReference type="GO" id="GO:0003725">
    <property type="term" value="F:double-stranded RNA binding"/>
    <property type="evidence" value="ECO:0007669"/>
    <property type="project" value="TreeGrafter"/>
</dbReference>
<dbReference type="PANTHER" id="PTHR46205:SF3">
    <property type="entry name" value="LOQUACIOUS, ISOFORM B"/>
    <property type="match status" value="1"/>
</dbReference>
<dbReference type="PROSITE" id="PS50137">
    <property type="entry name" value="DS_RBD"/>
    <property type="match status" value="2"/>
</dbReference>
<dbReference type="GO" id="GO:0035197">
    <property type="term" value="F:siRNA binding"/>
    <property type="evidence" value="ECO:0007669"/>
    <property type="project" value="TreeGrafter"/>
</dbReference>
<dbReference type="AlphaFoldDB" id="A0A154PFB2"/>
<accession>A0A154PFB2</accession>